<keyword evidence="10" id="KW-1185">Reference proteome</keyword>
<dbReference type="AlphaFoldDB" id="A0A6P6B8Q7"/>
<dbReference type="Proteomes" id="UP000515121">
    <property type="component" value="Unplaced"/>
</dbReference>
<dbReference type="PANTHER" id="PTHR11514:SF115">
    <property type="entry name" value="TRANSCRIPTION FACTOR"/>
    <property type="match status" value="1"/>
</dbReference>
<feature type="domain" description="BHLH" evidence="9">
    <location>
        <begin position="296"/>
        <end position="345"/>
    </location>
</feature>
<keyword evidence="4 6" id="KW-0804">Transcription</keyword>
<dbReference type="GeneID" id="111315821"/>
<dbReference type="Pfam" id="PF00010">
    <property type="entry name" value="HLH"/>
    <property type="match status" value="1"/>
</dbReference>
<dbReference type="InterPro" id="IPR045084">
    <property type="entry name" value="AIB/MYC-like"/>
</dbReference>
<sequence>MSSSSSSSLITFGQDASPTLQQRLQFLVQSGPGWWIYSIFWQASRDAHGHLDLSWGDGYFRGTRDFTGKSSDKLSQSKFVSKFDRKRSGKEVQALFNEEMDIERMVDGDVTDYEWYYTVSMTRSFVIGDGILGKTFGSGSYTWLSGDQELQLYECERVREARMRGIQTLVCLSTSFGVVELGSSEIIKEDWGLVQLSKSIFGSEINCLGSKQPGQESHIQISTRSVPFLNFGMVSGEQKQCVVEEKQQGEPKKETTGLGRSSSDSGADSDGNFASAYKEFNARLKKRGRKPGSGKETPLNHVEAERQRRERLNHRFYALRSVVPNVSKMDKASLLSDAVSYIKELRSTINELEAKLQVQSLKSKLNEISVFDNQSITSTLDNTTRSSNFGPKTMEVDVKIVGSEAMIRVQSPDVNYPATRLMDALRDLELHVHHASISNVNELVLQDVVVRVPTGFVSEEVLRTAILQRCRLN</sequence>
<evidence type="ECO:0000313" key="11">
    <source>
        <dbReference type="RefSeq" id="XP_022773594.1"/>
    </source>
</evidence>
<evidence type="ECO:0000256" key="6">
    <source>
        <dbReference type="RuleBase" id="RU369104"/>
    </source>
</evidence>
<evidence type="ECO:0000256" key="5">
    <source>
        <dbReference type="ARBA" id="ARBA00023242"/>
    </source>
</evidence>
<organism evidence="10 11">
    <name type="scientific">Durio zibethinus</name>
    <name type="common">Durian</name>
    <dbReference type="NCBI Taxonomy" id="66656"/>
    <lineage>
        <taxon>Eukaryota</taxon>
        <taxon>Viridiplantae</taxon>
        <taxon>Streptophyta</taxon>
        <taxon>Embryophyta</taxon>
        <taxon>Tracheophyta</taxon>
        <taxon>Spermatophyta</taxon>
        <taxon>Magnoliopsida</taxon>
        <taxon>eudicotyledons</taxon>
        <taxon>Gunneridae</taxon>
        <taxon>Pentapetalae</taxon>
        <taxon>rosids</taxon>
        <taxon>malvids</taxon>
        <taxon>Malvales</taxon>
        <taxon>Malvaceae</taxon>
        <taxon>Helicteroideae</taxon>
        <taxon>Durio</taxon>
    </lineage>
</organism>
<keyword evidence="2 6" id="KW-0805">Transcription regulation</keyword>
<dbReference type="InterPro" id="IPR025610">
    <property type="entry name" value="MYC/MYB_N"/>
</dbReference>
<reference evidence="11" key="1">
    <citation type="submission" date="2025-08" db="UniProtKB">
        <authorList>
            <consortium name="RefSeq"/>
        </authorList>
    </citation>
    <scope>IDENTIFICATION</scope>
    <source>
        <tissue evidence="11">Fruit stalk</tissue>
    </source>
</reference>
<dbReference type="Gene3D" id="4.10.280.10">
    <property type="entry name" value="Helix-loop-helix DNA-binding domain"/>
    <property type="match status" value="1"/>
</dbReference>
<proteinExistence type="predicted"/>
<dbReference type="GO" id="GO:0046983">
    <property type="term" value="F:protein dimerization activity"/>
    <property type="evidence" value="ECO:0007669"/>
    <property type="project" value="InterPro"/>
</dbReference>
<dbReference type="GO" id="GO:0005634">
    <property type="term" value="C:nucleus"/>
    <property type="evidence" value="ECO:0007669"/>
    <property type="project" value="UniProtKB-SubCell"/>
</dbReference>
<keyword evidence="3" id="KW-0238">DNA-binding</keyword>
<evidence type="ECO:0000256" key="2">
    <source>
        <dbReference type="ARBA" id="ARBA00023015"/>
    </source>
</evidence>
<evidence type="ECO:0000259" key="9">
    <source>
        <dbReference type="PROSITE" id="PS50888"/>
    </source>
</evidence>
<evidence type="ECO:0000256" key="7">
    <source>
        <dbReference type="SAM" id="Coils"/>
    </source>
</evidence>
<dbReference type="PANTHER" id="PTHR11514">
    <property type="entry name" value="MYC"/>
    <property type="match status" value="1"/>
</dbReference>
<feature type="compositionally biased region" description="Low complexity" evidence="8">
    <location>
        <begin position="259"/>
        <end position="272"/>
    </location>
</feature>
<gene>
    <name evidence="11" type="primary">LOC111315821</name>
</gene>
<feature type="region of interest" description="Disordered" evidence="8">
    <location>
        <begin position="284"/>
        <end position="307"/>
    </location>
</feature>
<dbReference type="RefSeq" id="XP_022773594.1">
    <property type="nucleotide sequence ID" value="XM_022917859.1"/>
</dbReference>
<name>A0A6P6B8Q7_DURZI</name>
<keyword evidence="7" id="KW-0175">Coiled coil</keyword>
<feature type="region of interest" description="Disordered" evidence="8">
    <location>
        <begin position="240"/>
        <end position="272"/>
    </location>
</feature>
<evidence type="ECO:0000313" key="10">
    <source>
        <dbReference type="Proteomes" id="UP000515121"/>
    </source>
</evidence>
<dbReference type="GO" id="GO:0003700">
    <property type="term" value="F:DNA-binding transcription factor activity"/>
    <property type="evidence" value="ECO:0007669"/>
    <property type="project" value="InterPro"/>
</dbReference>
<evidence type="ECO:0000256" key="1">
    <source>
        <dbReference type="ARBA" id="ARBA00004123"/>
    </source>
</evidence>
<dbReference type="Pfam" id="PF22754">
    <property type="entry name" value="bHLH-TF_ACT-like_plant"/>
    <property type="match status" value="1"/>
</dbReference>
<evidence type="ECO:0000256" key="8">
    <source>
        <dbReference type="SAM" id="MobiDB-lite"/>
    </source>
</evidence>
<dbReference type="SUPFAM" id="SSF47459">
    <property type="entry name" value="HLH, helix-loop-helix DNA-binding domain"/>
    <property type="match status" value="1"/>
</dbReference>
<dbReference type="InterPro" id="IPR011598">
    <property type="entry name" value="bHLH_dom"/>
</dbReference>
<dbReference type="InterPro" id="IPR054502">
    <property type="entry name" value="bHLH-TF_ACT-like_plant"/>
</dbReference>
<feature type="coiled-coil region" evidence="7">
    <location>
        <begin position="335"/>
        <end position="362"/>
    </location>
</feature>
<keyword evidence="5 6" id="KW-0539">Nucleus</keyword>
<dbReference type="Pfam" id="PF14215">
    <property type="entry name" value="bHLH-MYC_N"/>
    <property type="match status" value="1"/>
</dbReference>
<dbReference type="GO" id="GO:0000976">
    <property type="term" value="F:transcription cis-regulatory region binding"/>
    <property type="evidence" value="ECO:0007669"/>
    <property type="project" value="TreeGrafter"/>
</dbReference>
<feature type="compositionally biased region" description="Basic and acidic residues" evidence="8">
    <location>
        <begin position="242"/>
        <end position="255"/>
    </location>
</feature>
<protein>
    <recommendedName>
        <fullName evidence="6">Transcription factor</fullName>
        <shortName evidence="6">bHLH transcription factor</shortName>
    </recommendedName>
    <alternativeName>
        <fullName evidence="6">Basic helix-loop-helix protein</fullName>
    </alternativeName>
</protein>
<dbReference type="InterPro" id="IPR036638">
    <property type="entry name" value="HLH_DNA-bd_sf"/>
</dbReference>
<accession>A0A6P6B8Q7</accession>
<comment type="subcellular location">
    <subcellularLocation>
        <location evidence="1 6">Nucleus</location>
    </subcellularLocation>
</comment>
<evidence type="ECO:0000256" key="3">
    <source>
        <dbReference type="ARBA" id="ARBA00023125"/>
    </source>
</evidence>
<dbReference type="SMART" id="SM00353">
    <property type="entry name" value="HLH"/>
    <property type="match status" value="1"/>
</dbReference>
<dbReference type="KEGG" id="dzi:111315821"/>
<dbReference type="PROSITE" id="PS50888">
    <property type="entry name" value="BHLH"/>
    <property type="match status" value="1"/>
</dbReference>
<evidence type="ECO:0000256" key="4">
    <source>
        <dbReference type="ARBA" id="ARBA00023163"/>
    </source>
</evidence>
<dbReference type="OrthoDB" id="1926382at2759"/>